<reference evidence="6 7" key="1">
    <citation type="journal article" date="2013" name="BMC Genomics">
        <title>Reconstruction of the lipid metabolism for the microalga Monoraphidium neglectum from its genome sequence reveals characteristics suitable for biofuel production.</title>
        <authorList>
            <person name="Bogen C."/>
            <person name="Al-Dilaimi A."/>
            <person name="Albersmeier A."/>
            <person name="Wichmann J."/>
            <person name="Grundmann M."/>
            <person name="Rupp O."/>
            <person name="Lauersen K.J."/>
            <person name="Blifernez-Klassen O."/>
            <person name="Kalinowski J."/>
            <person name="Goesmann A."/>
            <person name="Mussgnug J.H."/>
            <person name="Kruse O."/>
        </authorList>
    </citation>
    <scope>NUCLEOTIDE SEQUENCE [LARGE SCALE GENOMIC DNA]</scope>
    <source>
        <strain evidence="6 7">SAG 48.87</strain>
    </source>
</reference>
<evidence type="ECO:0000313" key="7">
    <source>
        <dbReference type="Proteomes" id="UP000054498"/>
    </source>
</evidence>
<keyword evidence="1" id="KW-0157">Chromophore</keyword>
<evidence type="ECO:0000313" key="6">
    <source>
        <dbReference type="EMBL" id="KIZ07610.1"/>
    </source>
</evidence>
<proteinExistence type="predicted"/>
<organism evidence="6 7">
    <name type="scientific">Monoraphidium neglectum</name>
    <dbReference type="NCBI Taxonomy" id="145388"/>
    <lineage>
        <taxon>Eukaryota</taxon>
        <taxon>Viridiplantae</taxon>
        <taxon>Chlorophyta</taxon>
        <taxon>core chlorophytes</taxon>
        <taxon>Chlorophyceae</taxon>
        <taxon>CS clade</taxon>
        <taxon>Sphaeropleales</taxon>
        <taxon>Selenastraceae</taxon>
        <taxon>Monoraphidium</taxon>
    </lineage>
</organism>
<feature type="transmembrane region" description="Helical" evidence="4">
    <location>
        <begin position="29"/>
        <end position="49"/>
    </location>
</feature>
<feature type="transmembrane region" description="Helical" evidence="4">
    <location>
        <begin position="1499"/>
        <end position="1522"/>
    </location>
</feature>
<feature type="domain" description="PAS" evidence="5">
    <location>
        <begin position="505"/>
        <end position="571"/>
    </location>
</feature>
<dbReference type="SMART" id="SM00091">
    <property type="entry name" value="PAS"/>
    <property type="match status" value="3"/>
</dbReference>
<dbReference type="OrthoDB" id="542352at2759"/>
<dbReference type="PANTHER" id="PTHR31600:SF2">
    <property type="entry name" value="GAMETE ENRICHED GENE 10 PROTEIN-RELATED"/>
    <property type="match status" value="1"/>
</dbReference>
<feature type="compositionally biased region" description="Basic and acidic residues" evidence="3">
    <location>
        <begin position="1089"/>
        <end position="1098"/>
    </location>
</feature>
<dbReference type="SUPFAM" id="SSF55785">
    <property type="entry name" value="PYP-like sensor domain (PAS domain)"/>
    <property type="match status" value="2"/>
</dbReference>
<feature type="compositionally biased region" description="Gly residues" evidence="3">
    <location>
        <begin position="1018"/>
        <end position="1039"/>
    </location>
</feature>
<dbReference type="GO" id="GO:0009881">
    <property type="term" value="F:photoreceptor activity"/>
    <property type="evidence" value="ECO:0007669"/>
    <property type="project" value="UniProtKB-KW"/>
</dbReference>
<keyword evidence="7" id="KW-1185">Reference proteome</keyword>
<evidence type="ECO:0000256" key="2">
    <source>
        <dbReference type="ARBA" id="ARBA00022606"/>
    </source>
</evidence>
<keyword evidence="4" id="KW-1133">Transmembrane helix</keyword>
<keyword evidence="1" id="KW-0675">Receptor</keyword>
<dbReference type="Pfam" id="PF13426">
    <property type="entry name" value="PAS_9"/>
    <property type="match status" value="2"/>
</dbReference>
<dbReference type="InterPro" id="IPR057352">
    <property type="entry name" value="TPR_TmcB/C"/>
</dbReference>
<evidence type="ECO:0000256" key="1">
    <source>
        <dbReference type="ARBA" id="ARBA00022543"/>
    </source>
</evidence>
<evidence type="ECO:0000259" key="5">
    <source>
        <dbReference type="SMART" id="SM00091"/>
    </source>
</evidence>
<feature type="compositionally biased region" description="Low complexity" evidence="3">
    <location>
        <begin position="1063"/>
        <end position="1072"/>
    </location>
</feature>
<dbReference type="InterPro" id="IPR035965">
    <property type="entry name" value="PAS-like_dom_sf"/>
</dbReference>
<feature type="domain" description="PAS" evidence="5">
    <location>
        <begin position="749"/>
        <end position="815"/>
    </location>
</feature>
<feature type="compositionally biased region" description="Low complexity" evidence="3">
    <location>
        <begin position="901"/>
        <end position="912"/>
    </location>
</feature>
<gene>
    <name evidence="6" type="ORF">MNEG_0340</name>
</gene>
<feature type="compositionally biased region" description="Low complexity" evidence="3">
    <location>
        <begin position="920"/>
        <end position="932"/>
    </location>
</feature>
<name>A0A0D2MYV1_9CHLO</name>
<dbReference type="PANTHER" id="PTHR31600">
    <property type="entry name" value="TINY MACROCYSTS PROTEIN B-RELATED"/>
    <property type="match status" value="1"/>
</dbReference>
<dbReference type="EMBL" id="KK100245">
    <property type="protein sequence ID" value="KIZ07610.1"/>
    <property type="molecule type" value="Genomic_DNA"/>
</dbReference>
<dbReference type="Gene3D" id="3.30.450.20">
    <property type="entry name" value="PAS domain"/>
    <property type="match status" value="1"/>
</dbReference>
<protein>
    <recommendedName>
        <fullName evidence="5">PAS domain-containing protein</fullName>
    </recommendedName>
</protein>
<feature type="domain" description="PAS" evidence="5">
    <location>
        <begin position="335"/>
        <end position="401"/>
    </location>
</feature>
<dbReference type="NCBIfam" id="TIGR00229">
    <property type="entry name" value="sensory_box"/>
    <property type="match status" value="1"/>
</dbReference>
<dbReference type="KEGG" id="mng:MNEG_0340"/>
<dbReference type="RefSeq" id="XP_013906629.1">
    <property type="nucleotide sequence ID" value="XM_014051175.1"/>
</dbReference>
<dbReference type="Proteomes" id="UP000054498">
    <property type="component" value="Unassembled WGS sequence"/>
</dbReference>
<sequence length="1581" mass="171304">MAVCAGYITFQMIMAPLYYSDWVNHVWNGLWTGIVYTCILLNVVTYKYTSNLDMRERMTWAILYGIFVAVLLGMVASVTRLWWLRRPLDVLCSAKDDPEALRDLRKVYRFRNTAQVETLARVMRKWDDDGQPDEEACALGEFIYKCGIARFPNNSMLMTALANFYLEVRKDGQAARTQLQLAVKASPSIIDHFFIYRDLAKQSKGEKGGLDLMSYIEFQRNYRACVRVHRVALSAQRVLWKVLLHDTVSFKSLQYSFAAMDQAEKQATRIYRRALERYPSNGRLLKIYGRFLEWVRNEPGLAQRYYTEAAKQGTGQSLLGLMGAGSSRTEQDEMLKALGAVDEVCDGIVVVNAVGMIVAINRAAYEMFEYSEGELETKSVSCLMPQPFSSRHNSYISRCVESGNPHILNKQRSMVGITKHHTIFPVNITAIKLSGNGQLWVAAGTGTILCGDERCADTFGLAPSDISGRAFSSLGPDSEALDRFLPPVDVRVDVQYAGSDSEVILILNIHAPALAGAMMVVDHQLRVVYATNQLGAMLGCSARHVASMDLAAIIPPPYSQMHAGFMKLSTHDDGEHVQHTVRVTPSSDEAAMDRAQLVLGVDGDGVITRVNPGATRALFGFNPQDMVGRPVRSVVNVFEEWASRHGEDESLLTALGVRALEGAEDAWRVGVLTRGHAGAKEDDASLSVSSFMAAVQQRGRVRPALLQAHVVTANPDDDTCTRGGSGSLAATTILASATAAAGNEGDASLQLVLWRADALSAVIELDQALRVVRADAAAGLLFGVSSKLLVKMDFKRLAGLPQSATAVDLLTAATGAPGPGKRGGLKAGAAPKVGVRKTLRATHADGGPLVLHMQAVSMPTRGEQRIAVRLQLAEPSAGSMEPLLALKSVTLSPAGAFPVRAATGDSESSGSSNAGGSGDSGQAAGEQGAMAGCKVGPGSKPVGFRKVAALDKGGDDEANVGGDRGSDAELRGAQRAQEDPRSRVAEWVRQLEACNKGRPAEEDRSDGGAEVEKKGGGRRGSGGLRDGGLGLAPVRGGGNSAALADDSRTHHPAPGAGNKPGLGAAAMGEAAESQVSGSEPGDGESVAAGDHHADEDLASDFRRAKRLKKLKRMLTSTAAQSCTLRFQQHTWLCVGMLLMAHIVGYAILSTQLQKRSEDMNSTGDMTFTTDRFQRVAMRTHFAQRCSLPEFAGFEVCSPASQKNSYKRLLTNLDLIHAGHMELYLGENKLSAFPDPRLYDFWTHHKLPEQVWRQGSSNSSGVMSSRNATLWELGNRFISAGYDVYSIGQRVGAALENETSFRYMHLNGPESLSFGYRWSLDLQVDFSYMLLGNLSRWLIVLLIVEALVIQGACLFYQFILLRTVNIQHAMRFSVFLALPSATIRIMASRQMAVDDDGHGEVDDDDDLEVLMTHEQSRAGYTNTSGAADAGGKRGTKSVRLAADDDGEDWVVSSAATKAKNDKKPPLPKTLWQQPCHALLSAWMDSDIKLNGKKLVSNNNVVLKLMLPLLVWAVAVLAVFGISFQRLAGLQGPLASLNAAARVTYLFSSVRLTGTYLAFNTDRSQHDGFRDTLLQTIADMRKE</sequence>
<dbReference type="CDD" id="cd00130">
    <property type="entry name" value="PAS"/>
    <property type="match status" value="2"/>
</dbReference>
<keyword evidence="2" id="KW-0716">Sensory transduction</keyword>
<feature type="compositionally biased region" description="Basic and acidic residues" evidence="3">
    <location>
        <begin position="964"/>
        <end position="986"/>
    </location>
</feature>
<dbReference type="Pfam" id="PF25474">
    <property type="entry name" value="TPR_TmcB"/>
    <property type="match status" value="1"/>
</dbReference>
<accession>A0A0D2MYV1</accession>
<feature type="transmembrane region" description="Helical" evidence="4">
    <location>
        <begin position="1336"/>
        <end position="1359"/>
    </location>
</feature>
<feature type="compositionally biased region" description="Basic and acidic residues" evidence="3">
    <location>
        <begin position="998"/>
        <end position="1015"/>
    </location>
</feature>
<feature type="transmembrane region" description="Helical" evidence="4">
    <location>
        <begin position="61"/>
        <end position="83"/>
    </location>
</feature>
<feature type="region of interest" description="Disordered" evidence="3">
    <location>
        <begin position="950"/>
        <end position="1098"/>
    </location>
</feature>
<keyword evidence="4" id="KW-0812">Transmembrane</keyword>
<evidence type="ECO:0000256" key="3">
    <source>
        <dbReference type="SAM" id="MobiDB-lite"/>
    </source>
</evidence>
<feature type="region of interest" description="Disordered" evidence="3">
    <location>
        <begin position="900"/>
        <end position="938"/>
    </location>
</feature>
<evidence type="ECO:0000256" key="4">
    <source>
        <dbReference type="SAM" id="Phobius"/>
    </source>
</evidence>
<dbReference type="InterPro" id="IPR000014">
    <property type="entry name" value="PAS"/>
</dbReference>
<keyword evidence="4" id="KW-0472">Membrane</keyword>
<keyword evidence="1" id="KW-0600">Photoreceptor protein</keyword>
<dbReference type="InterPro" id="IPR052994">
    <property type="entry name" value="Tiny_macrocysts_regulators"/>
</dbReference>
<dbReference type="GeneID" id="25726458"/>